<gene>
    <name evidence="1" type="ORF">LCGC14_1685870</name>
</gene>
<protein>
    <submittedName>
        <fullName evidence="1">Uncharacterized protein</fullName>
    </submittedName>
</protein>
<comment type="caution">
    <text evidence="1">The sequence shown here is derived from an EMBL/GenBank/DDBJ whole genome shotgun (WGS) entry which is preliminary data.</text>
</comment>
<dbReference type="AlphaFoldDB" id="A0A0F9K2T7"/>
<reference evidence="1" key="1">
    <citation type="journal article" date="2015" name="Nature">
        <title>Complex archaea that bridge the gap between prokaryotes and eukaryotes.</title>
        <authorList>
            <person name="Spang A."/>
            <person name="Saw J.H."/>
            <person name="Jorgensen S.L."/>
            <person name="Zaremba-Niedzwiedzka K."/>
            <person name="Martijn J."/>
            <person name="Lind A.E."/>
            <person name="van Eijk R."/>
            <person name="Schleper C."/>
            <person name="Guy L."/>
            <person name="Ettema T.J."/>
        </authorList>
    </citation>
    <scope>NUCLEOTIDE SEQUENCE</scope>
</reference>
<evidence type="ECO:0000313" key="1">
    <source>
        <dbReference type="EMBL" id="KKM16438.1"/>
    </source>
</evidence>
<accession>A0A0F9K2T7</accession>
<dbReference type="EMBL" id="LAZR01014675">
    <property type="protein sequence ID" value="KKM16438.1"/>
    <property type="molecule type" value="Genomic_DNA"/>
</dbReference>
<organism evidence="1">
    <name type="scientific">marine sediment metagenome</name>
    <dbReference type="NCBI Taxonomy" id="412755"/>
    <lineage>
        <taxon>unclassified sequences</taxon>
        <taxon>metagenomes</taxon>
        <taxon>ecological metagenomes</taxon>
    </lineage>
</organism>
<proteinExistence type="predicted"/>
<feature type="non-terminal residue" evidence="1">
    <location>
        <position position="118"/>
    </location>
</feature>
<sequence>MRLNEVKRVYGASYKPQEGDWSLFFGLPLTDEFTKEDADNVYQEIWELGSGAKYDKFNMVDEAFNALQYAVIFNSMSEARQAKKRLQRLSRGRPRFQVDYFEIAYWDPTRASQEDSPG</sequence>
<name>A0A0F9K2T7_9ZZZZ</name>